<evidence type="ECO:0000259" key="7">
    <source>
        <dbReference type="Pfam" id="PF07532"/>
    </source>
</evidence>
<dbReference type="EMBL" id="JYGQ01000004">
    <property type="protein sequence ID" value="KJQ70023.1"/>
    <property type="molecule type" value="Genomic_DNA"/>
</dbReference>
<evidence type="ECO:0000259" key="6">
    <source>
        <dbReference type="Pfam" id="PF02837"/>
    </source>
</evidence>
<dbReference type="InterPro" id="IPR040605">
    <property type="entry name" value="Glyco_hydro2_dom5"/>
</dbReference>
<dbReference type="InterPro" id="IPR036156">
    <property type="entry name" value="Beta-gal/glucu_dom_sf"/>
</dbReference>
<name>A0A081PPI2_STRMT</name>
<evidence type="ECO:0000259" key="10">
    <source>
        <dbReference type="Pfam" id="PF21606"/>
    </source>
</evidence>
<evidence type="ECO:0000256" key="2">
    <source>
        <dbReference type="ARBA" id="ARBA00022801"/>
    </source>
</evidence>
<dbReference type="Pfam" id="PF02836">
    <property type="entry name" value="Glyco_hydro_2_C"/>
    <property type="match status" value="1"/>
</dbReference>
<feature type="domain" description="Glycoside hydrolase family 2 immunoglobulin-like beta-sandwich" evidence="4">
    <location>
        <begin position="182"/>
        <end position="275"/>
    </location>
</feature>
<dbReference type="InterPro" id="IPR013783">
    <property type="entry name" value="Ig-like_fold"/>
</dbReference>
<dbReference type="Pfam" id="PF18565">
    <property type="entry name" value="Glyco_hydro2_C5"/>
    <property type="match status" value="1"/>
</dbReference>
<dbReference type="GO" id="GO:0005975">
    <property type="term" value="P:carbohydrate metabolic process"/>
    <property type="evidence" value="ECO:0007669"/>
    <property type="project" value="InterPro"/>
</dbReference>
<evidence type="ECO:0000259" key="4">
    <source>
        <dbReference type="Pfam" id="PF00703"/>
    </source>
</evidence>
<dbReference type="InterPro" id="IPR006104">
    <property type="entry name" value="Glyco_hydro_2_N"/>
</dbReference>
<evidence type="ECO:0000259" key="5">
    <source>
        <dbReference type="Pfam" id="PF02836"/>
    </source>
</evidence>
<dbReference type="Pfam" id="PF16355">
    <property type="entry name" value="DUF4982"/>
    <property type="match status" value="1"/>
</dbReference>
<feature type="domain" description="DUF4982" evidence="8">
    <location>
        <begin position="635"/>
        <end position="707"/>
    </location>
</feature>
<feature type="domain" description="Glycoside hydrolase family 2" evidence="9">
    <location>
        <begin position="720"/>
        <end position="825"/>
    </location>
</feature>
<dbReference type="PATRIC" id="fig|28037.100.peg.1752"/>
<keyword evidence="3 11" id="KW-0326">Glycosidase</keyword>
<dbReference type="PANTHER" id="PTHR42732">
    <property type="entry name" value="BETA-GALACTOSIDASE"/>
    <property type="match status" value="1"/>
</dbReference>
<evidence type="ECO:0000313" key="11">
    <source>
        <dbReference type="EMBL" id="KJQ70023.1"/>
    </source>
</evidence>
<dbReference type="Gene3D" id="2.60.120.260">
    <property type="entry name" value="Galactose-binding domain-like"/>
    <property type="match status" value="2"/>
</dbReference>
<dbReference type="Pfam" id="PF02837">
    <property type="entry name" value="Glyco_hydro_2_N"/>
    <property type="match status" value="1"/>
</dbReference>
<dbReference type="InterPro" id="IPR051913">
    <property type="entry name" value="GH2_Domain-Containing"/>
</dbReference>
<gene>
    <name evidence="11" type="primary">bgaA_2</name>
    <name evidence="11" type="ORF">TZ91_01861</name>
</gene>
<dbReference type="FunFam" id="2.60.40.10:FF:002230">
    <property type="entry name" value="Beta-galactosidase BoGH2A"/>
    <property type="match status" value="1"/>
</dbReference>
<dbReference type="PANTHER" id="PTHR42732:SF1">
    <property type="entry name" value="BETA-MANNOSIDASE"/>
    <property type="match status" value="1"/>
</dbReference>
<dbReference type="InterPro" id="IPR011081">
    <property type="entry name" value="Big_4"/>
</dbReference>
<dbReference type="InterPro" id="IPR032311">
    <property type="entry name" value="DUF4982"/>
</dbReference>
<dbReference type="InterPro" id="IPR017853">
    <property type="entry name" value="GH"/>
</dbReference>
<dbReference type="EC" id="3.2.1.23" evidence="11"/>
<dbReference type="Pfam" id="PF21606">
    <property type="entry name" value="BgaA-like_CBM"/>
    <property type="match status" value="1"/>
</dbReference>
<sequence>MRREEVLRNHWFFSQEVGKEDALAPDFQRGNWQAIQVPHDWSIYNDFDQYSPAQNEGGQLNGGQAWYRTQFYLEEDVSLVSVRLLFDGVYMNAQVYINGQVLGYYPNGYTPFSYDITPYLRNDGTANQLAVFVENQQPSSRWYSGSGIYREVKLLITDSVHLDLYGIKIESPKLKEQRDGWVETQLTSKVSNDGPQSVSVYLEQSIWYDGQQLSDWQATDSLVIESGDKYSFQQAISIFQPLLWDIDHPHLYQLKTRLYKNGILVDEEEETFGYRYMDWQADKGFFLNGRWLKIHGVCLHHDYGALGAVENRSAAERRLRQMKEMGVNAIRITHNPASSILLDLAAKMGLLIQEEAFDTWYGGKKEYDYGRFFEEEATHPEAKAGDFWSDYDLRTMIERGKNNPAIFMWSLGNEVSEANGDAHSLKTIKRLLERVKEVDGSRFVTMGMDQFRFGDGSGGHEKIADLLDVVGLNYSEDNIDAIRKRHPKWRLYGSETSSATRTRDSYFRPAKEWVGDNRRVRNFEQSDYGNDRVPWGKTATASWTADRNRLDYAGQFIWTGVDYIGEPTPWHNQNDTPVKSSYFGIVDTAGIPKNDYYLYQSQWLDLDQHPMVHILPHWNWEIHKSYQQVVDKYGDIPVRVYSNARSVELFLNGKSQGRKTFQEKWTSDGRKYQEGQGSDQLYLEWRLAYQLGELLAVAYDHQGQLVAEDRVVTAGKPVTIGLHAEKTQLKPDGQDLLYLYFDVLDKDGNWVPTASNQLHFKIEGPARIVGVDNGRQASRERYKAQKNGRFKRKAFHGRGVLLVQSLEQVGQVRVKASARGLELASFDFLVGEAFDCQPVKNQRLFEIRVDKQLGLQEGDSPAIGLYPQIVDNPVNKVGNSEVIWETSGSAQAIIKQGVLHCLSAGDLAIRAMYQGKTYKTHLQVAENTSLGQAVSVRPLRLYTAKGTYPQLPSSVLVDYESGSAKRVKVVWEEIHEEDLASFHKFTVSGQLEGLDLKASAQVCVQGICAIEPERVWTLVKEAPHLPDRVKLVLSDGRRDTAKVTWDELDPQIYTQVGECVLTGQVAGCELPAIVTIHVTGASVDGEVISNQWTGSNLPLVFASHSEPNHPASYLNDKVIARKKSTANTWITKSEQASVGMLFGDAGILKPRFVDNVTLYYVENQEYVAMEPTFIDYYVGNEPSLPRTPNHLDKDSLLKQEENWRPVSAIRKVSSDKDEELRFEFDKVETYALRLRFENLTSPLALTELQVHAKKVKKNVDRK</sequence>
<dbReference type="InterPro" id="IPR006102">
    <property type="entry name" value="Ig-like_GH2"/>
</dbReference>
<reference evidence="11 12" key="1">
    <citation type="submission" date="2015-02" db="EMBL/GenBank/DDBJ databases">
        <title>Evolution of amylase-binding proteins of oral streptococcal species.</title>
        <authorList>
            <person name="Haase E.M."/>
        </authorList>
    </citation>
    <scope>NUCLEOTIDE SEQUENCE [LARGE SCALE GENOMIC DNA]</scope>
    <source>
        <strain evidence="11 12">SK137</strain>
    </source>
</reference>
<feature type="domain" description="Bacterial Ig-like" evidence="7">
    <location>
        <begin position="942"/>
        <end position="993"/>
    </location>
</feature>
<dbReference type="InterPro" id="IPR006103">
    <property type="entry name" value="Glyco_hydro_2_cat"/>
</dbReference>
<protein>
    <submittedName>
        <fullName evidence="11">Beta-galactosidase</fullName>
        <ecNumber evidence="11">3.2.1.23</ecNumber>
    </submittedName>
</protein>
<evidence type="ECO:0000313" key="12">
    <source>
        <dbReference type="Proteomes" id="UP000033415"/>
    </source>
</evidence>
<evidence type="ECO:0000256" key="1">
    <source>
        <dbReference type="ARBA" id="ARBA00007401"/>
    </source>
</evidence>
<feature type="domain" description="Glycoside hydrolase family 2 catalytic" evidence="5">
    <location>
        <begin position="282"/>
        <end position="517"/>
    </location>
</feature>
<dbReference type="Proteomes" id="UP000033415">
    <property type="component" value="Unassembled WGS sequence"/>
</dbReference>
<feature type="domain" description="Glycosyl hydrolases family 2 sugar binding" evidence="6">
    <location>
        <begin position="39"/>
        <end position="156"/>
    </location>
</feature>
<feature type="domain" description="Beta-galactosidase-like galactose-binding" evidence="10">
    <location>
        <begin position="1101"/>
        <end position="1239"/>
    </location>
</feature>
<dbReference type="SUPFAM" id="SSF51445">
    <property type="entry name" value="(Trans)glycosidases"/>
    <property type="match status" value="1"/>
</dbReference>
<keyword evidence="2 11" id="KW-0378">Hydrolase</keyword>
<evidence type="ECO:0000259" key="9">
    <source>
        <dbReference type="Pfam" id="PF18565"/>
    </source>
</evidence>
<evidence type="ECO:0000256" key="3">
    <source>
        <dbReference type="ARBA" id="ARBA00023295"/>
    </source>
</evidence>
<dbReference type="SUPFAM" id="SSF49785">
    <property type="entry name" value="Galactose-binding domain-like"/>
    <property type="match status" value="1"/>
</dbReference>
<dbReference type="AlphaFoldDB" id="A0A081PPI2"/>
<dbReference type="InterPro" id="IPR008979">
    <property type="entry name" value="Galactose-bd-like_sf"/>
</dbReference>
<dbReference type="Gene3D" id="2.60.40.10">
    <property type="entry name" value="Immunoglobulins"/>
    <property type="match status" value="3"/>
</dbReference>
<accession>A0A081PPI2</accession>
<dbReference type="Pfam" id="PF00703">
    <property type="entry name" value="Glyco_hydro_2"/>
    <property type="match status" value="1"/>
</dbReference>
<dbReference type="GO" id="GO:0004565">
    <property type="term" value="F:beta-galactosidase activity"/>
    <property type="evidence" value="ECO:0007669"/>
    <property type="project" value="UniProtKB-EC"/>
</dbReference>
<dbReference type="RefSeq" id="WP_050492418.1">
    <property type="nucleotide sequence ID" value="NZ_JYGQ01000004.1"/>
</dbReference>
<dbReference type="InterPro" id="IPR049487">
    <property type="entry name" value="BgaA-like_CBM"/>
</dbReference>
<comment type="similarity">
    <text evidence="1">Belongs to the glycosyl hydrolase 2 family.</text>
</comment>
<evidence type="ECO:0000259" key="8">
    <source>
        <dbReference type="Pfam" id="PF16355"/>
    </source>
</evidence>
<dbReference type="SUPFAM" id="SSF49303">
    <property type="entry name" value="beta-Galactosidase/glucuronidase domain"/>
    <property type="match status" value="1"/>
</dbReference>
<feature type="domain" description="Bacterial Ig-like" evidence="7">
    <location>
        <begin position="1015"/>
        <end position="1067"/>
    </location>
</feature>
<dbReference type="Pfam" id="PF07532">
    <property type="entry name" value="Big_4"/>
    <property type="match status" value="2"/>
</dbReference>
<comment type="caution">
    <text evidence="11">The sequence shown here is derived from an EMBL/GenBank/DDBJ whole genome shotgun (WGS) entry which is preliminary data.</text>
</comment>
<organism evidence="11 12">
    <name type="scientific">Streptococcus mitis</name>
    <dbReference type="NCBI Taxonomy" id="28037"/>
    <lineage>
        <taxon>Bacteria</taxon>
        <taxon>Bacillati</taxon>
        <taxon>Bacillota</taxon>
        <taxon>Bacilli</taxon>
        <taxon>Lactobacillales</taxon>
        <taxon>Streptococcaceae</taxon>
        <taxon>Streptococcus</taxon>
        <taxon>Streptococcus mitis group</taxon>
    </lineage>
</organism>
<dbReference type="InterPro" id="IPR006101">
    <property type="entry name" value="Glyco_hydro_2"/>
</dbReference>
<proteinExistence type="inferred from homology"/>
<dbReference type="PRINTS" id="PR00132">
    <property type="entry name" value="GLHYDRLASE2"/>
</dbReference>
<dbReference type="Gene3D" id="3.20.20.80">
    <property type="entry name" value="Glycosidases"/>
    <property type="match status" value="1"/>
</dbReference>